<keyword evidence="2" id="KW-0808">Transferase</keyword>
<dbReference type="InterPro" id="IPR050951">
    <property type="entry name" value="Retrovirus_Pol_polyprotein"/>
</dbReference>
<dbReference type="PANTHER" id="PTHR37984">
    <property type="entry name" value="PROTEIN CBG26694"/>
    <property type="match status" value="1"/>
</dbReference>
<comment type="caution">
    <text evidence="2">The sequence shown here is derived from an EMBL/GenBank/DDBJ whole genome shotgun (WGS) entry which is preliminary data.</text>
</comment>
<dbReference type="InterPro" id="IPR043502">
    <property type="entry name" value="DNA/RNA_pol_sf"/>
</dbReference>
<reference evidence="2" key="1">
    <citation type="journal article" date="2019" name="Sci. Rep.">
        <title>Draft genome of Tanacetum cinerariifolium, the natural source of mosquito coil.</title>
        <authorList>
            <person name="Yamashiro T."/>
            <person name="Shiraishi A."/>
            <person name="Satake H."/>
            <person name="Nakayama K."/>
        </authorList>
    </citation>
    <scope>NUCLEOTIDE SEQUENCE</scope>
</reference>
<dbReference type="AlphaFoldDB" id="A0A699H8E0"/>
<dbReference type="SUPFAM" id="SSF56672">
    <property type="entry name" value="DNA/RNA polymerases"/>
    <property type="match status" value="1"/>
</dbReference>
<sequence length="741" mass="84769">MTSESSAGDSFFESSIGPSHKIYRSLTATVTSSIHATRALVPSRVDLIPFHKRFRDSISLEDSVKEDIDTDMLEDIEVDTTAIQVVVDRDVEARIDICIGMKVDVGVDVEDEVEEGLKDVYEHVMEIPLQRIEDIKTGQRELEARSVITSGEKASLNSLTDKWRKLWLLMERPVLQMLLMLKTKAKTAATAIMEMVEIEMRFQELTMLCTKMVPEEEDQVERYIGGLPDNIQGNVIAAKLTRLQDAVWIANNLMDQKLKGYAVKNDENKRILEVNQRENRRQQPPFKRPNVGGRNVARAYTADNNERKPCNGLLPLCNKCKLHHEGPCTVRCGKCNKVRHLTQDYKVTNSTTSTQRGQVVNQRVVTFFEYGRKGHYRIDCPKLKDQNHRDKAGNKNRISEARGKAYVLVRGDDNPDLNVIKDVSYVVELADGRISKTNTVLRGYTLGLLGRPFNIDLMPIELGSFDVIITMDWLANHHATNQHTGGIHGSDESGVQAISDKFVTVFIDDILIYSKSKKEHAEHLKLILELLKKEKLYAKFSKCDFWLSRVKFLGRVIDSEGIHVEPTKIESIKDCASPKTPTEIRQFQVLLAITDDLSKKELNMRQRRWLELLRDYDCEIHYHPRKANVVADALSEKEQNKPLRVRALVLTIGLNLPVQILNAQDEARKEENFETKDLCGMIKKLEQRTDGTLCLNRRSWIPFRVKVVPTARRLEMPLPRVCTAIEEMIKKLPVKDRWQLH</sequence>
<dbReference type="Pfam" id="PF08284">
    <property type="entry name" value="RVP_2"/>
    <property type="match status" value="1"/>
</dbReference>
<dbReference type="CDD" id="cd00303">
    <property type="entry name" value="retropepsin_like"/>
    <property type="match status" value="1"/>
</dbReference>
<dbReference type="Pfam" id="PF00078">
    <property type="entry name" value="RVT_1"/>
    <property type="match status" value="1"/>
</dbReference>
<dbReference type="PANTHER" id="PTHR37984:SF5">
    <property type="entry name" value="PROTEIN NYNRIN-LIKE"/>
    <property type="match status" value="1"/>
</dbReference>
<feature type="non-terminal residue" evidence="2">
    <location>
        <position position="741"/>
    </location>
</feature>
<dbReference type="EMBL" id="BKCJ010116749">
    <property type="protein sequence ID" value="GEX57808.1"/>
    <property type="molecule type" value="Genomic_DNA"/>
</dbReference>
<proteinExistence type="predicted"/>
<evidence type="ECO:0000259" key="1">
    <source>
        <dbReference type="Pfam" id="PF00078"/>
    </source>
</evidence>
<gene>
    <name evidence="2" type="ORF">Tci_329783</name>
</gene>
<protein>
    <submittedName>
        <fullName evidence="2">Reverse transcriptase domain-containing protein</fullName>
    </submittedName>
</protein>
<dbReference type="InterPro" id="IPR043128">
    <property type="entry name" value="Rev_trsase/Diguanyl_cyclase"/>
</dbReference>
<organism evidence="2">
    <name type="scientific">Tanacetum cinerariifolium</name>
    <name type="common">Dalmatian daisy</name>
    <name type="synonym">Chrysanthemum cinerariifolium</name>
    <dbReference type="NCBI Taxonomy" id="118510"/>
    <lineage>
        <taxon>Eukaryota</taxon>
        <taxon>Viridiplantae</taxon>
        <taxon>Streptophyta</taxon>
        <taxon>Embryophyta</taxon>
        <taxon>Tracheophyta</taxon>
        <taxon>Spermatophyta</taxon>
        <taxon>Magnoliopsida</taxon>
        <taxon>eudicotyledons</taxon>
        <taxon>Gunneridae</taxon>
        <taxon>Pentapetalae</taxon>
        <taxon>asterids</taxon>
        <taxon>campanulids</taxon>
        <taxon>Asterales</taxon>
        <taxon>Asteraceae</taxon>
        <taxon>Asteroideae</taxon>
        <taxon>Anthemideae</taxon>
        <taxon>Anthemidinae</taxon>
        <taxon>Tanacetum</taxon>
    </lineage>
</organism>
<dbReference type="GO" id="GO:0003964">
    <property type="term" value="F:RNA-directed DNA polymerase activity"/>
    <property type="evidence" value="ECO:0007669"/>
    <property type="project" value="UniProtKB-KW"/>
</dbReference>
<name>A0A699H8E0_TANCI</name>
<keyword evidence="2" id="KW-0695">RNA-directed DNA polymerase</keyword>
<dbReference type="Gene3D" id="3.30.70.270">
    <property type="match status" value="1"/>
</dbReference>
<evidence type="ECO:0000313" key="2">
    <source>
        <dbReference type="EMBL" id="GEX57808.1"/>
    </source>
</evidence>
<accession>A0A699H8E0</accession>
<keyword evidence="2" id="KW-0548">Nucleotidyltransferase</keyword>
<feature type="domain" description="Reverse transcriptase" evidence="1">
    <location>
        <begin position="497"/>
        <end position="554"/>
    </location>
</feature>
<dbReference type="InterPro" id="IPR000477">
    <property type="entry name" value="RT_dom"/>
</dbReference>